<feature type="compositionally biased region" description="Low complexity" evidence="1">
    <location>
        <begin position="303"/>
        <end position="320"/>
    </location>
</feature>
<protein>
    <submittedName>
        <fullName evidence="2">Uncharacterized protein</fullName>
    </submittedName>
</protein>
<dbReference type="AlphaFoldDB" id="A0A1I2IGT3"/>
<evidence type="ECO:0000313" key="3">
    <source>
        <dbReference type="Proteomes" id="UP000199400"/>
    </source>
</evidence>
<evidence type="ECO:0000256" key="1">
    <source>
        <dbReference type="SAM" id="MobiDB-lite"/>
    </source>
</evidence>
<sequence length="326" mass="33995">MDSAALALGRGSLSLGSGGAALRAAPPITSSAAPPPEVAAPAVDHLAACSAAPTPTLASAAPSDLPVVCSAVLLLCLPRRSLSHEFDATWLSASGRSRGPGPPVGPDSPGAPRWFAAASWSRRRPVVSLHSRTCNADRGSASPSRLMRHVRSFLSRATRHVFALRSRLSTSANVSILTSNHGARSLISARILPLSPTRLGQLLRASRSSAPSTARSFVLPLSFWPGCFSASARRAMSSKQLRSTSEIDGPLPTSIGEPRTIRMWCAWIAGDGSTGTSARLSAVSPPQRTIALALRGRWKRSIRSTSTSPSPSGDLTSSTTRDLPST</sequence>
<evidence type="ECO:0000313" key="2">
    <source>
        <dbReference type="EMBL" id="SFF40267.1"/>
    </source>
</evidence>
<dbReference type="EMBL" id="FOMX01000063">
    <property type="protein sequence ID" value="SFF40267.1"/>
    <property type="molecule type" value="Genomic_DNA"/>
</dbReference>
<feature type="region of interest" description="Disordered" evidence="1">
    <location>
        <begin position="301"/>
        <end position="326"/>
    </location>
</feature>
<name>A0A1I2IGT3_9BACT</name>
<gene>
    <name evidence="2" type="ORF">SAMN02745121_08626</name>
</gene>
<dbReference type="Proteomes" id="UP000199400">
    <property type="component" value="Unassembled WGS sequence"/>
</dbReference>
<keyword evidence="3" id="KW-1185">Reference proteome</keyword>
<organism evidence="2 3">
    <name type="scientific">Nannocystis exedens</name>
    <dbReference type="NCBI Taxonomy" id="54"/>
    <lineage>
        <taxon>Bacteria</taxon>
        <taxon>Pseudomonadati</taxon>
        <taxon>Myxococcota</taxon>
        <taxon>Polyangia</taxon>
        <taxon>Nannocystales</taxon>
        <taxon>Nannocystaceae</taxon>
        <taxon>Nannocystis</taxon>
    </lineage>
</organism>
<reference evidence="3" key="1">
    <citation type="submission" date="2016-10" db="EMBL/GenBank/DDBJ databases">
        <authorList>
            <person name="Varghese N."/>
            <person name="Submissions S."/>
        </authorList>
    </citation>
    <scope>NUCLEOTIDE SEQUENCE [LARGE SCALE GENOMIC DNA]</scope>
    <source>
        <strain evidence="3">ATCC 25963</strain>
    </source>
</reference>
<accession>A0A1I2IGT3</accession>
<proteinExistence type="predicted"/>